<dbReference type="EMBL" id="OX336137">
    <property type="protein sequence ID" value="CAI2719282.1"/>
    <property type="molecule type" value="Genomic_DNA"/>
</dbReference>
<reference evidence="2 3" key="1">
    <citation type="submission" date="2022-09" db="EMBL/GenBank/DDBJ databases">
        <authorList>
            <person name="Kop L."/>
        </authorList>
    </citation>
    <scope>NUCLEOTIDE SEQUENCE [LARGE SCALE GENOMIC DNA]</scope>
    <source>
        <strain evidence="2 3">347</strain>
    </source>
</reference>
<organism evidence="2 3">
    <name type="scientific">Nitrospina watsonii</name>
    <dbReference type="NCBI Taxonomy" id="1323948"/>
    <lineage>
        <taxon>Bacteria</taxon>
        <taxon>Pseudomonadati</taxon>
        <taxon>Nitrospinota/Tectimicrobiota group</taxon>
        <taxon>Nitrospinota</taxon>
        <taxon>Nitrospinia</taxon>
        <taxon>Nitrospinales</taxon>
        <taxon>Nitrospinaceae</taxon>
        <taxon>Nitrospina</taxon>
    </lineage>
</organism>
<proteinExistence type="predicted"/>
<evidence type="ECO:0000256" key="1">
    <source>
        <dbReference type="SAM" id="MobiDB-lite"/>
    </source>
</evidence>
<keyword evidence="3" id="KW-1185">Reference proteome</keyword>
<gene>
    <name evidence="2" type="ORF">NSPWAT_2426</name>
</gene>
<protein>
    <submittedName>
        <fullName evidence="2">Uncharacterized protein</fullName>
    </submittedName>
</protein>
<sequence length="64" mass="7059">MAGPTRLELATSGVTGRRSNQLNYDPALVVGDGPRPRAASLWMGWERCHKGEDALPFRPPAWIQ</sequence>
<evidence type="ECO:0000313" key="2">
    <source>
        <dbReference type="EMBL" id="CAI2719282.1"/>
    </source>
</evidence>
<accession>A0ABM9HG90</accession>
<evidence type="ECO:0000313" key="3">
    <source>
        <dbReference type="Proteomes" id="UP001157733"/>
    </source>
</evidence>
<name>A0ABM9HG90_9BACT</name>
<feature type="compositionally biased region" description="Polar residues" evidence="1">
    <location>
        <begin position="12"/>
        <end position="21"/>
    </location>
</feature>
<feature type="region of interest" description="Disordered" evidence="1">
    <location>
        <begin position="1"/>
        <end position="21"/>
    </location>
</feature>
<dbReference type="Proteomes" id="UP001157733">
    <property type="component" value="Chromosome"/>
</dbReference>